<dbReference type="RefSeq" id="WP_311666765.1">
    <property type="nucleotide sequence ID" value="NZ_JAVREO010000005.1"/>
</dbReference>
<dbReference type="EMBL" id="JAVREO010000005">
    <property type="protein sequence ID" value="MDT0266727.1"/>
    <property type="molecule type" value="Genomic_DNA"/>
</dbReference>
<feature type="compositionally biased region" description="Low complexity" evidence="1">
    <location>
        <begin position="143"/>
        <end position="162"/>
    </location>
</feature>
<reference evidence="3" key="1">
    <citation type="submission" date="2023-07" db="EMBL/GenBank/DDBJ databases">
        <title>30 novel species of actinomycetes from the DSMZ collection.</title>
        <authorList>
            <person name="Nouioui I."/>
        </authorList>
    </citation>
    <scope>NUCLEOTIDE SEQUENCE [LARGE SCALE GENOMIC DNA]</scope>
    <source>
        <strain evidence="3">DSM 44915</strain>
    </source>
</reference>
<dbReference type="InterPro" id="IPR010982">
    <property type="entry name" value="Lambda_DNA-bd_dom_sf"/>
</dbReference>
<dbReference type="Gene3D" id="1.10.260.40">
    <property type="entry name" value="lambda repressor-like DNA-binding domains"/>
    <property type="match status" value="1"/>
</dbReference>
<feature type="region of interest" description="Disordered" evidence="1">
    <location>
        <begin position="137"/>
        <end position="162"/>
    </location>
</feature>
<evidence type="ECO:0008006" key="4">
    <source>
        <dbReference type="Google" id="ProtNLM"/>
    </source>
</evidence>
<evidence type="ECO:0000313" key="2">
    <source>
        <dbReference type="EMBL" id="MDT0266727.1"/>
    </source>
</evidence>
<feature type="region of interest" description="Disordered" evidence="1">
    <location>
        <begin position="192"/>
        <end position="213"/>
    </location>
</feature>
<gene>
    <name evidence="2" type="ORF">RM844_10520</name>
</gene>
<comment type="caution">
    <text evidence="2">The sequence shown here is derived from an EMBL/GenBank/DDBJ whole genome shotgun (WGS) entry which is preliminary data.</text>
</comment>
<dbReference type="Proteomes" id="UP001183410">
    <property type="component" value="Unassembled WGS sequence"/>
</dbReference>
<feature type="compositionally biased region" description="Low complexity" evidence="1">
    <location>
        <begin position="192"/>
        <end position="203"/>
    </location>
</feature>
<accession>A0ABU2JP06</accession>
<proteinExistence type="predicted"/>
<keyword evidence="3" id="KW-1185">Reference proteome</keyword>
<protein>
    <recommendedName>
        <fullName evidence="4">XRE family transcriptional regulator</fullName>
    </recommendedName>
</protein>
<evidence type="ECO:0000256" key="1">
    <source>
        <dbReference type="SAM" id="MobiDB-lite"/>
    </source>
</evidence>
<name>A0ABU2JP06_9ACTN</name>
<organism evidence="2 3">
    <name type="scientific">Streptomyces chisholmiae</name>
    <dbReference type="NCBI Taxonomy" id="3075540"/>
    <lineage>
        <taxon>Bacteria</taxon>
        <taxon>Bacillati</taxon>
        <taxon>Actinomycetota</taxon>
        <taxon>Actinomycetes</taxon>
        <taxon>Kitasatosporales</taxon>
        <taxon>Streptomycetaceae</taxon>
        <taxon>Streptomyces</taxon>
    </lineage>
</organism>
<evidence type="ECO:0000313" key="3">
    <source>
        <dbReference type="Proteomes" id="UP001183410"/>
    </source>
</evidence>
<sequence>MSLWASTDGTAAKPRTLAEKLRWARDAGTAPGQRPPSYEALAGRVAEATGVRISGAHLRELATGRATAPAPHQLRALADYFALPVDYLANDAPDAATETGLDAGLGLGTATRAGTATATATEAGLLADVDADAGARVGKEAAPDAAGPERGAPGPALAALPGPHGVREVRLREPADERADPDTLRRVLRGLRLLPDPDGHGPAAAPPPGGPDAERRRLLAEVAAEPGLLDALSDAETRAITAEVGALSAESRSTLLPLITRLREIEARGE</sequence>